<reference evidence="4" key="1">
    <citation type="journal article" date="2023" name="Int. J. Syst. Evol. Microbiol.">
        <title>&lt;i&gt;Shewanella septentrionalis&lt;/i&gt; sp. nov. and &lt;i&gt;Shewanella holmiensis&lt;/i&gt; sp. nov., isolated from Baltic Sea water and sediments.</title>
        <authorList>
            <person name="Martin-Rodriguez A.J."/>
            <person name="Thorell K."/>
            <person name="Joffre E."/>
            <person name="Jensie-Markopoulos S."/>
            <person name="Moore E.R.B."/>
            <person name="Sjoling A."/>
        </authorList>
    </citation>
    <scope>NUCLEOTIDE SEQUENCE</scope>
    <source>
        <strain evidence="4">SP1W3</strain>
    </source>
</reference>
<keyword evidence="1" id="KW-0808">Transferase</keyword>
<dbReference type="PANTHER" id="PTHR10545:SF42">
    <property type="entry name" value="ACETYLTRANSFERASE"/>
    <property type="match status" value="1"/>
</dbReference>
<dbReference type="EMBL" id="JAMTCC010000007">
    <property type="protein sequence ID" value="MCT7944870.1"/>
    <property type="molecule type" value="Genomic_DNA"/>
</dbReference>
<comment type="caution">
    <text evidence="4">The sequence shown here is derived from an EMBL/GenBank/DDBJ whole genome shotgun (WGS) entry which is preliminary data.</text>
</comment>
<keyword evidence="5" id="KW-1185">Reference proteome</keyword>
<dbReference type="AlphaFoldDB" id="A0A9X3AXR6"/>
<evidence type="ECO:0000256" key="2">
    <source>
        <dbReference type="ARBA" id="ARBA00023315"/>
    </source>
</evidence>
<evidence type="ECO:0000313" key="5">
    <source>
        <dbReference type="Proteomes" id="UP001155604"/>
    </source>
</evidence>
<dbReference type="CDD" id="cd04301">
    <property type="entry name" value="NAT_SF"/>
    <property type="match status" value="1"/>
</dbReference>
<evidence type="ECO:0000313" key="4">
    <source>
        <dbReference type="EMBL" id="MCT7944870.1"/>
    </source>
</evidence>
<sequence>MSNPPPTVTIEQVKETDFSLWLPHWRDYQTFYKVALSEAITQTTWRRFFDSQEPLYCAVAREGENLLGFVHFVFHRSTWAETEYCYLEDLFVAPAARGKLVGKQLIEFVQQAANERDCARLYWHTHETNHTAQKLYDWIGGKSGMIEYQMSL</sequence>
<keyword evidence="2" id="KW-0012">Acyltransferase</keyword>
<dbReference type="Pfam" id="PF00583">
    <property type="entry name" value="Acetyltransf_1"/>
    <property type="match status" value="1"/>
</dbReference>
<name>A0A9X3AXR6_9GAMM</name>
<evidence type="ECO:0000256" key="1">
    <source>
        <dbReference type="ARBA" id="ARBA00022679"/>
    </source>
</evidence>
<dbReference type="InterPro" id="IPR016181">
    <property type="entry name" value="Acyl_CoA_acyltransferase"/>
</dbReference>
<dbReference type="InterPro" id="IPR051016">
    <property type="entry name" value="Diverse_Substrate_AcTransf"/>
</dbReference>
<gene>
    <name evidence="4" type="ORF">NE536_05760</name>
</gene>
<feature type="domain" description="N-acetyltransferase" evidence="3">
    <location>
        <begin position="8"/>
        <end position="152"/>
    </location>
</feature>
<protein>
    <submittedName>
        <fullName evidence="4">GNAT family N-acetyltransferase</fullName>
    </submittedName>
</protein>
<dbReference type="GO" id="GO:0008080">
    <property type="term" value="F:N-acetyltransferase activity"/>
    <property type="evidence" value="ECO:0007669"/>
    <property type="project" value="TreeGrafter"/>
</dbReference>
<proteinExistence type="predicted"/>
<dbReference type="PANTHER" id="PTHR10545">
    <property type="entry name" value="DIAMINE N-ACETYLTRANSFERASE"/>
    <property type="match status" value="1"/>
</dbReference>
<dbReference type="Gene3D" id="3.40.630.30">
    <property type="match status" value="1"/>
</dbReference>
<dbReference type="RefSeq" id="WP_259574496.1">
    <property type="nucleotide sequence ID" value="NZ_JAMTCC010000007.1"/>
</dbReference>
<evidence type="ECO:0000259" key="3">
    <source>
        <dbReference type="PROSITE" id="PS51186"/>
    </source>
</evidence>
<dbReference type="Proteomes" id="UP001155604">
    <property type="component" value="Unassembled WGS sequence"/>
</dbReference>
<dbReference type="SUPFAM" id="SSF55729">
    <property type="entry name" value="Acyl-CoA N-acyltransferases (Nat)"/>
    <property type="match status" value="1"/>
</dbReference>
<dbReference type="InterPro" id="IPR000182">
    <property type="entry name" value="GNAT_dom"/>
</dbReference>
<accession>A0A9X3AXR6</accession>
<organism evidence="4 5">
    <name type="scientific">Shewanella septentrionalis</name>
    <dbReference type="NCBI Taxonomy" id="2952223"/>
    <lineage>
        <taxon>Bacteria</taxon>
        <taxon>Pseudomonadati</taxon>
        <taxon>Pseudomonadota</taxon>
        <taxon>Gammaproteobacteria</taxon>
        <taxon>Alteromonadales</taxon>
        <taxon>Shewanellaceae</taxon>
        <taxon>Shewanella</taxon>
    </lineage>
</organism>
<dbReference type="PROSITE" id="PS51186">
    <property type="entry name" value="GNAT"/>
    <property type="match status" value="1"/>
</dbReference>